<dbReference type="NCBIfam" id="NF033749">
    <property type="entry name" value="bact_hemeryth"/>
    <property type="match status" value="1"/>
</dbReference>
<dbReference type="Gene3D" id="1.20.120.50">
    <property type="entry name" value="Hemerythrin-like"/>
    <property type="match status" value="1"/>
</dbReference>
<sequence>MPLIEWTDDWLIGHTAIDFDHQTLVNITNQLYDMRRQPKVSNAQLSQCMDQLVQYVERHFKREEDIFSATQYPLSDGHMKMHRELERVAREIADLFRREPDLLNLNEVIEFLRRWLIDHIAKHDMGYKPYLK</sequence>
<dbReference type="PANTHER" id="PTHR37164:SF1">
    <property type="entry name" value="BACTERIOHEMERYTHRIN"/>
    <property type="match status" value="1"/>
</dbReference>
<dbReference type="GO" id="GO:0005344">
    <property type="term" value="F:oxygen carrier activity"/>
    <property type="evidence" value="ECO:0007669"/>
    <property type="project" value="UniProtKB-KW"/>
</dbReference>
<evidence type="ECO:0000313" key="7">
    <source>
        <dbReference type="Proteomes" id="UP000219621"/>
    </source>
</evidence>
<keyword evidence="4" id="KW-0408">Iron</keyword>
<evidence type="ECO:0000313" key="6">
    <source>
        <dbReference type="EMBL" id="SOD91969.1"/>
    </source>
</evidence>
<dbReference type="InterPro" id="IPR012312">
    <property type="entry name" value="Hemerythrin-like"/>
</dbReference>
<dbReference type="InterPro" id="IPR016131">
    <property type="entry name" value="Haemerythrin_Fe_BS"/>
</dbReference>
<dbReference type="Pfam" id="PF01814">
    <property type="entry name" value="Hemerythrin"/>
    <property type="match status" value="1"/>
</dbReference>
<dbReference type="RefSeq" id="WP_097277965.1">
    <property type="nucleotide sequence ID" value="NZ_OCNJ01000002.1"/>
</dbReference>
<evidence type="ECO:0000256" key="2">
    <source>
        <dbReference type="ARBA" id="ARBA00022621"/>
    </source>
</evidence>
<dbReference type="InterPro" id="IPR035938">
    <property type="entry name" value="Hemerythrin-like_sf"/>
</dbReference>
<dbReference type="Proteomes" id="UP000219621">
    <property type="component" value="Unassembled WGS sequence"/>
</dbReference>
<gene>
    <name evidence="6" type="ORF">SAMN05421508_102199</name>
</gene>
<keyword evidence="7" id="KW-1185">Reference proteome</keyword>
<comment type="similarity">
    <text evidence="1">Belongs to the hemerythrin family.</text>
</comment>
<feature type="domain" description="Hemerythrin-like" evidence="5">
    <location>
        <begin position="15"/>
        <end position="131"/>
    </location>
</feature>
<dbReference type="CDD" id="cd12107">
    <property type="entry name" value="Hemerythrin"/>
    <property type="match status" value="1"/>
</dbReference>
<name>A0A286GA03_9PROT</name>
<evidence type="ECO:0000259" key="5">
    <source>
        <dbReference type="Pfam" id="PF01814"/>
    </source>
</evidence>
<evidence type="ECO:0000256" key="3">
    <source>
        <dbReference type="ARBA" id="ARBA00022723"/>
    </source>
</evidence>
<evidence type="ECO:0000256" key="1">
    <source>
        <dbReference type="ARBA" id="ARBA00010587"/>
    </source>
</evidence>
<keyword evidence="2" id="KW-0561">Oxygen transport</keyword>
<protein>
    <submittedName>
        <fullName evidence="6">Hemerythrin</fullName>
    </submittedName>
</protein>
<dbReference type="OrthoDB" id="7305302at2"/>
<dbReference type="NCBIfam" id="TIGR02481">
    <property type="entry name" value="hemeryth_dom"/>
    <property type="match status" value="1"/>
</dbReference>
<dbReference type="InterPro" id="IPR012827">
    <property type="entry name" value="Hemerythrin_metal-bd"/>
</dbReference>
<dbReference type="EMBL" id="OCNJ01000002">
    <property type="protein sequence ID" value="SOD91969.1"/>
    <property type="molecule type" value="Genomic_DNA"/>
</dbReference>
<accession>A0A286GA03</accession>
<dbReference type="PROSITE" id="PS00550">
    <property type="entry name" value="HEMERYTHRINS"/>
    <property type="match status" value="1"/>
</dbReference>
<dbReference type="SUPFAM" id="SSF47188">
    <property type="entry name" value="Hemerythrin-like"/>
    <property type="match status" value="1"/>
</dbReference>
<keyword evidence="2" id="KW-0813">Transport</keyword>
<dbReference type="PANTHER" id="PTHR37164">
    <property type="entry name" value="BACTERIOHEMERYTHRIN"/>
    <property type="match status" value="1"/>
</dbReference>
<dbReference type="GO" id="GO:0046872">
    <property type="term" value="F:metal ion binding"/>
    <property type="evidence" value="ECO:0007669"/>
    <property type="project" value="UniProtKB-KW"/>
</dbReference>
<evidence type="ECO:0000256" key="4">
    <source>
        <dbReference type="ARBA" id="ARBA00023004"/>
    </source>
</evidence>
<dbReference type="InterPro" id="IPR050669">
    <property type="entry name" value="Hemerythrin"/>
</dbReference>
<organism evidence="6 7">
    <name type="scientific">Caenispirillum bisanense</name>
    <dbReference type="NCBI Taxonomy" id="414052"/>
    <lineage>
        <taxon>Bacteria</taxon>
        <taxon>Pseudomonadati</taxon>
        <taxon>Pseudomonadota</taxon>
        <taxon>Alphaproteobacteria</taxon>
        <taxon>Rhodospirillales</taxon>
        <taxon>Novispirillaceae</taxon>
        <taxon>Caenispirillum</taxon>
    </lineage>
</organism>
<dbReference type="AlphaFoldDB" id="A0A286GA03"/>
<proteinExistence type="inferred from homology"/>
<keyword evidence="3" id="KW-0479">Metal-binding</keyword>
<reference evidence="6 7" key="1">
    <citation type="submission" date="2017-09" db="EMBL/GenBank/DDBJ databases">
        <authorList>
            <person name="Ehlers B."/>
            <person name="Leendertz F.H."/>
        </authorList>
    </citation>
    <scope>NUCLEOTIDE SEQUENCE [LARGE SCALE GENOMIC DNA]</scope>
    <source>
        <strain evidence="6 7">USBA 140</strain>
    </source>
</reference>